<dbReference type="EMBL" id="CP065053">
    <property type="protein sequence ID" value="QPI53349.1"/>
    <property type="molecule type" value="Genomic_DNA"/>
</dbReference>
<evidence type="ECO:0000259" key="3">
    <source>
        <dbReference type="Pfam" id="PF14690"/>
    </source>
</evidence>
<feature type="domain" description="Transposase IS204/IS1001/IS1096/IS1165 zinc-finger" evidence="3">
    <location>
        <begin position="43"/>
        <end position="88"/>
    </location>
</feature>
<feature type="domain" description="Transposase IS204/IS1001/IS1096/IS1165 helix-turn-helix" evidence="2">
    <location>
        <begin position="95"/>
        <end position="138"/>
    </location>
</feature>
<organism evidence="4 5">
    <name type="scientific">Massilia antarctica</name>
    <dbReference type="NCBI Taxonomy" id="2765360"/>
    <lineage>
        <taxon>Bacteria</taxon>
        <taxon>Pseudomonadati</taxon>
        <taxon>Pseudomonadota</taxon>
        <taxon>Betaproteobacteria</taxon>
        <taxon>Burkholderiales</taxon>
        <taxon>Oxalobacteraceae</taxon>
        <taxon>Telluria group</taxon>
        <taxon>Massilia</taxon>
    </lineage>
</organism>
<protein>
    <submittedName>
        <fullName evidence="4">ISL3 family transposase</fullName>
    </submittedName>
</protein>
<dbReference type="Pfam" id="PF14690">
    <property type="entry name" value="Zn_ribbon_ISL3"/>
    <property type="match status" value="1"/>
</dbReference>
<gene>
    <name evidence="4" type="ORF">IV454_19870</name>
</gene>
<dbReference type="InterPro" id="IPR002560">
    <property type="entry name" value="Transposase_DDE"/>
</dbReference>
<evidence type="ECO:0000259" key="2">
    <source>
        <dbReference type="Pfam" id="PF13542"/>
    </source>
</evidence>
<dbReference type="InterPro" id="IPR032877">
    <property type="entry name" value="Transposase_HTH"/>
</dbReference>
<proteinExistence type="predicted"/>
<dbReference type="RefSeq" id="WP_206092754.1">
    <property type="nucleotide sequence ID" value="NZ_CP065053.1"/>
</dbReference>
<evidence type="ECO:0000313" key="5">
    <source>
        <dbReference type="Proteomes" id="UP000662888"/>
    </source>
</evidence>
<evidence type="ECO:0000259" key="1">
    <source>
        <dbReference type="Pfam" id="PF01610"/>
    </source>
</evidence>
<reference evidence="4 5" key="1">
    <citation type="submission" date="2020-11" db="EMBL/GenBank/DDBJ databases">
        <authorList>
            <person name="Sun Q."/>
        </authorList>
    </citation>
    <scope>NUCLEOTIDE SEQUENCE [LARGE SCALE GENOMIC DNA]</scope>
    <source>
        <strain evidence="4 5">P8398</strain>
    </source>
</reference>
<dbReference type="PANTHER" id="PTHR33498:SF1">
    <property type="entry name" value="TRANSPOSASE FOR INSERTION SEQUENCE ELEMENT IS1557"/>
    <property type="match status" value="1"/>
</dbReference>
<dbReference type="InterPro" id="IPR029261">
    <property type="entry name" value="Transposase_Znf"/>
</dbReference>
<dbReference type="Pfam" id="PF01610">
    <property type="entry name" value="DDE_Tnp_ISL3"/>
    <property type="match status" value="1"/>
</dbReference>
<evidence type="ECO:0000313" key="4">
    <source>
        <dbReference type="EMBL" id="QPI53349.1"/>
    </source>
</evidence>
<name>A0AA48WM11_9BURK</name>
<dbReference type="NCBIfam" id="NF033550">
    <property type="entry name" value="transpos_ISL3"/>
    <property type="match status" value="1"/>
</dbReference>
<dbReference type="PANTHER" id="PTHR33498">
    <property type="entry name" value="TRANSPOSASE FOR INSERTION SEQUENCE ELEMENT IS1557"/>
    <property type="match status" value="1"/>
</dbReference>
<accession>A0AA48WM11</accession>
<feature type="domain" description="Transposase IS204/IS1001/IS1096/IS1165 DDE" evidence="1">
    <location>
        <begin position="159"/>
        <end position="408"/>
    </location>
</feature>
<dbReference type="InterPro" id="IPR047951">
    <property type="entry name" value="Transpos_ISL3"/>
</dbReference>
<keyword evidence="5" id="KW-1185">Reference proteome</keyword>
<dbReference type="Proteomes" id="UP000662888">
    <property type="component" value="Chromosome"/>
</dbReference>
<dbReference type="Pfam" id="PF13542">
    <property type="entry name" value="HTH_Tnp_ISL3"/>
    <property type="match status" value="1"/>
</dbReference>
<sequence>MSIGMETLFTTALGLQAPWEVSELKLDTGAKRIDFEVRYHSEEMACPACKAPAQKIHSRMQRSWRHLDFFQFEAWVHAEVPRVRCRSCGKTSRIEVPWSRPGSHFTLLFEALAMSLCQTMTVAETARLLRVTAHRLWRSVGHYVAVARGKDDMSEVKLIGIDETSLRRGHQYVTVVHDLDAKRLLFATEGRDHETVLAFKADLIAHGGQPQRIEHVCMDMGQAYIKGVTEQLPQAQISFDRFHVIALANDAMDKVRKLEMAEYPRVVRSALGSERKTVRALMWGMRRDAHSWTARQRDTMYLLQRSRLKTARAWRLKEALRDTYRHAAAANSAEAAQAALERWISWARRSRLEPFKKLALTLRERLPGIVRGMLDGRSNAYVEAMNGMLQQAKRAARGFRTAANFIAIAYVRMSKLAHLPDNPLQAAVKRSVSIRRYRDGRQVSPKTS</sequence>